<evidence type="ECO:0000256" key="8">
    <source>
        <dbReference type="ARBA" id="ARBA00022842"/>
    </source>
</evidence>
<name>A0A4R6EI51_9RHOO</name>
<dbReference type="AlphaFoldDB" id="A0A4R6EI51"/>
<dbReference type="RefSeq" id="WP_133588018.1">
    <property type="nucleotide sequence ID" value="NZ_SNVV01000001.1"/>
</dbReference>
<dbReference type="EMBL" id="SNVV01000001">
    <property type="protein sequence ID" value="TDN57127.1"/>
    <property type="molecule type" value="Genomic_DNA"/>
</dbReference>
<comment type="pathway">
    <text evidence="2">Amino-acid biosynthesis; L-histidine biosynthesis; L-histidine from 5-phospho-alpha-D-ribose 1-diphosphate: step 8/9.</text>
</comment>
<dbReference type="PRINTS" id="PR00377">
    <property type="entry name" value="IMPHPHTASES"/>
</dbReference>
<comment type="catalytic activity">
    <reaction evidence="10">
        <text>L-histidinol phosphate + H2O = L-histidinol + phosphate</text>
        <dbReference type="Rhea" id="RHEA:14465"/>
        <dbReference type="ChEBI" id="CHEBI:15377"/>
        <dbReference type="ChEBI" id="CHEBI:43474"/>
        <dbReference type="ChEBI" id="CHEBI:57699"/>
        <dbReference type="ChEBI" id="CHEBI:57980"/>
        <dbReference type="EC" id="3.1.3.15"/>
    </reaction>
</comment>
<comment type="cofactor">
    <cofactor evidence="1 12">
        <name>Mg(2+)</name>
        <dbReference type="ChEBI" id="CHEBI:18420"/>
    </cofactor>
</comment>
<dbReference type="OrthoDB" id="9785695at2"/>
<keyword evidence="8 12" id="KW-0460">Magnesium</keyword>
<dbReference type="PANTHER" id="PTHR43200">
    <property type="entry name" value="PHOSPHATASE"/>
    <property type="match status" value="1"/>
</dbReference>
<evidence type="ECO:0000256" key="3">
    <source>
        <dbReference type="ARBA" id="ARBA00009759"/>
    </source>
</evidence>
<dbReference type="PANTHER" id="PTHR43200:SF6">
    <property type="entry name" value="3'(2'),5'-BISPHOSPHATE NUCLEOTIDASE"/>
    <property type="match status" value="1"/>
</dbReference>
<evidence type="ECO:0000256" key="10">
    <source>
        <dbReference type="ARBA" id="ARBA00049158"/>
    </source>
</evidence>
<gene>
    <name evidence="13" type="ORF">C7389_101512</name>
</gene>
<dbReference type="PROSITE" id="PS00629">
    <property type="entry name" value="IMP_1"/>
    <property type="match status" value="1"/>
</dbReference>
<reference evidence="13 14" key="1">
    <citation type="submission" date="2019-03" db="EMBL/GenBank/DDBJ databases">
        <title>Genomic Encyclopedia of Type Strains, Phase IV (KMG-IV): sequencing the most valuable type-strain genomes for metagenomic binning, comparative biology and taxonomic classification.</title>
        <authorList>
            <person name="Goeker M."/>
        </authorList>
    </citation>
    <scope>NUCLEOTIDE SEQUENCE [LARGE SCALE GENOMIC DNA]</scope>
    <source>
        <strain evidence="13 14">DSM 12121</strain>
    </source>
</reference>
<dbReference type="InterPro" id="IPR051090">
    <property type="entry name" value="Inositol_monoP_superfamily"/>
</dbReference>
<evidence type="ECO:0000256" key="12">
    <source>
        <dbReference type="PIRSR" id="PIRSR600760-2"/>
    </source>
</evidence>
<evidence type="ECO:0000313" key="13">
    <source>
        <dbReference type="EMBL" id="TDN57127.1"/>
    </source>
</evidence>
<accession>A0A4R6EI51</accession>
<dbReference type="InterPro" id="IPR020583">
    <property type="entry name" value="Inositol_monoP_metal-BS"/>
</dbReference>
<dbReference type="Proteomes" id="UP000295129">
    <property type="component" value="Unassembled WGS sequence"/>
</dbReference>
<dbReference type="Gene3D" id="3.40.190.80">
    <property type="match status" value="1"/>
</dbReference>
<dbReference type="Gene3D" id="3.30.540.10">
    <property type="entry name" value="Fructose-1,6-Bisphosphatase, subunit A, domain 1"/>
    <property type="match status" value="1"/>
</dbReference>
<feature type="binding site" evidence="12">
    <location>
        <position position="92"/>
    </location>
    <ligand>
        <name>Mg(2+)</name>
        <dbReference type="ChEBI" id="CHEBI:18420"/>
        <label>1</label>
        <note>catalytic</note>
    </ligand>
</feature>
<protein>
    <recommendedName>
        <fullName evidence="4 11">Histidinol-phosphatase</fullName>
        <ecNumber evidence="4 11">3.1.3.15</ecNumber>
    </recommendedName>
</protein>
<keyword evidence="7" id="KW-0378">Hydrolase</keyword>
<evidence type="ECO:0000256" key="4">
    <source>
        <dbReference type="ARBA" id="ARBA00013085"/>
    </source>
</evidence>
<dbReference type="EC" id="3.1.3.15" evidence="4 11"/>
<dbReference type="GO" id="GO:0000105">
    <property type="term" value="P:L-histidine biosynthetic process"/>
    <property type="evidence" value="ECO:0007669"/>
    <property type="project" value="UniProtKB-UniRule"/>
</dbReference>
<evidence type="ECO:0000256" key="6">
    <source>
        <dbReference type="ARBA" id="ARBA00022723"/>
    </source>
</evidence>
<evidence type="ECO:0000256" key="2">
    <source>
        <dbReference type="ARBA" id="ARBA00004970"/>
    </source>
</evidence>
<evidence type="ECO:0000256" key="9">
    <source>
        <dbReference type="ARBA" id="ARBA00023102"/>
    </source>
</evidence>
<keyword evidence="9" id="KW-0368">Histidine biosynthesis</keyword>
<feature type="binding site" evidence="12">
    <location>
        <position position="90"/>
    </location>
    <ligand>
        <name>Mg(2+)</name>
        <dbReference type="ChEBI" id="CHEBI:18420"/>
        <label>2</label>
    </ligand>
</feature>
<dbReference type="Pfam" id="PF00459">
    <property type="entry name" value="Inositol_P"/>
    <property type="match status" value="1"/>
</dbReference>
<comment type="caution">
    <text evidence="13">The sequence shown here is derived from an EMBL/GenBank/DDBJ whole genome shotgun (WGS) entry which is preliminary data.</text>
</comment>
<feature type="binding site" evidence="12">
    <location>
        <position position="74"/>
    </location>
    <ligand>
        <name>Mg(2+)</name>
        <dbReference type="ChEBI" id="CHEBI:18420"/>
        <label>1</label>
        <note>catalytic</note>
    </ligand>
</feature>
<dbReference type="CDD" id="cd01641">
    <property type="entry name" value="Bacterial_IMPase_like_1"/>
    <property type="match status" value="1"/>
</dbReference>
<keyword evidence="6 12" id="KW-0479">Metal-binding</keyword>
<evidence type="ECO:0000256" key="7">
    <source>
        <dbReference type="ARBA" id="ARBA00022801"/>
    </source>
</evidence>
<keyword evidence="5" id="KW-0028">Amino-acid biosynthesis</keyword>
<evidence type="ECO:0000256" key="1">
    <source>
        <dbReference type="ARBA" id="ARBA00001946"/>
    </source>
</evidence>
<comment type="similarity">
    <text evidence="3">Belongs to the inositol monophosphatase superfamily.</text>
</comment>
<evidence type="ECO:0000256" key="11">
    <source>
        <dbReference type="NCBIfam" id="TIGR02067"/>
    </source>
</evidence>
<feature type="binding site" evidence="12">
    <location>
        <position position="214"/>
    </location>
    <ligand>
        <name>Mg(2+)</name>
        <dbReference type="ChEBI" id="CHEBI:18420"/>
        <label>1</label>
        <note>catalytic</note>
    </ligand>
</feature>
<evidence type="ECO:0000256" key="5">
    <source>
        <dbReference type="ARBA" id="ARBA00022605"/>
    </source>
</evidence>
<sequence>MNAQNSTDILAAHLPLAHALADEARILALRLFRTRLDVAIKADDSPVTLADREIEAALRRRLAAACPAHGIFGEEQGRQHLDAEYVWVIDPIDGTKSFITGSPLWGTLLALLHKGRPVLGMMDIPFTGERWWAVAGEPARYQGEPARSSDCAALATARLYATSPDVFTGEDQARFARVSAAVALRRFGGDCYSYGLLASGHVDLVVEAGLQPYDYLALVNIIEGAGGVVSDWQGQPLGLGSDGRVVAAATPALHAEALALLGA</sequence>
<dbReference type="UniPathway" id="UPA00031">
    <property type="reaction ID" value="UER00013"/>
</dbReference>
<feature type="binding site" evidence="12">
    <location>
        <position position="93"/>
    </location>
    <ligand>
        <name>Mg(2+)</name>
        <dbReference type="ChEBI" id="CHEBI:18420"/>
        <label>2</label>
    </ligand>
</feature>
<dbReference type="GO" id="GO:0004401">
    <property type="term" value="F:histidinol-phosphatase activity"/>
    <property type="evidence" value="ECO:0007669"/>
    <property type="project" value="UniProtKB-UniRule"/>
</dbReference>
<dbReference type="GO" id="GO:0046872">
    <property type="term" value="F:metal ion binding"/>
    <property type="evidence" value="ECO:0007669"/>
    <property type="project" value="UniProtKB-KW"/>
</dbReference>
<dbReference type="NCBIfam" id="TIGR02067">
    <property type="entry name" value="his_9_HisN"/>
    <property type="match status" value="1"/>
</dbReference>
<dbReference type="InterPro" id="IPR011809">
    <property type="entry name" value="His_9_proposed"/>
</dbReference>
<organism evidence="13 14">
    <name type="scientific">Azoarcus indigens</name>
    <dbReference type="NCBI Taxonomy" id="29545"/>
    <lineage>
        <taxon>Bacteria</taxon>
        <taxon>Pseudomonadati</taxon>
        <taxon>Pseudomonadota</taxon>
        <taxon>Betaproteobacteria</taxon>
        <taxon>Rhodocyclales</taxon>
        <taxon>Zoogloeaceae</taxon>
        <taxon>Azoarcus</taxon>
    </lineage>
</organism>
<proteinExistence type="inferred from homology"/>
<keyword evidence="14" id="KW-1185">Reference proteome</keyword>
<evidence type="ECO:0000313" key="14">
    <source>
        <dbReference type="Proteomes" id="UP000295129"/>
    </source>
</evidence>
<dbReference type="InterPro" id="IPR000760">
    <property type="entry name" value="Inositol_monophosphatase-like"/>
</dbReference>
<dbReference type="SUPFAM" id="SSF56655">
    <property type="entry name" value="Carbohydrate phosphatase"/>
    <property type="match status" value="1"/>
</dbReference>